<dbReference type="Proteomes" id="UP000784294">
    <property type="component" value="Unassembled WGS sequence"/>
</dbReference>
<comment type="caution">
    <text evidence="1">The sequence shown here is derived from an EMBL/GenBank/DDBJ whole genome shotgun (WGS) entry which is preliminary data.</text>
</comment>
<gene>
    <name evidence="1" type="ORF">PXEA_LOCUS18610</name>
</gene>
<evidence type="ECO:0000313" key="1">
    <source>
        <dbReference type="EMBL" id="VEL25170.1"/>
    </source>
</evidence>
<organism evidence="1 2">
    <name type="scientific">Protopolystoma xenopodis</name>
    <dbReference type="NCBI Taxonomy" id="117903"/>
    <lineage>
        <taxon>Eukaryota</taxon>
        <taxon>Metazoa</taxon>
        <taxon>Spiralia</taxon>
        <taxon>Lophotrochozoa</taxon>
        <taxon>Platyhelminthes</taxon>
        <taxon>Monogenea</taxon>
        <taxon>Polyopisthocotylea</taxon>
        <taxon>Polystomatidea</taxon>
        <taxon>Polystomatidae</taxon>
        <taxon>Protopolystoma</taxon>
    </lineage>
</organism>
<reference evidence="1" key="1">
    <citation type="submission" date="2018-11" db="EMBL/GenBank/DDBJ databases">
        <authorList>
            <consortium name="Pathogen Informatics"/>
        </authorList>
    </citation>
    <scope>NUCLEOTIDE SEQUENCE</scope>
</reference>
<sequence>MIGFCPYWSKSACHGRGGCTSLIVHQIPSSPPIIISSGRTFGEVRRWRLAPLSCLPGGLGSAAPVLLELVGSVQKPCGLTWMDRLQVAPAGRGFFAFGFHSVMHNNLHPFYFKAF</sequence>
<protein>
    <submittedName>
        <fullName evidence="1">Uncharacterized protein</fullName>
    </submittedName>
</protein>
<accession>A0A3S5ATX1</accession>
<keyword evidence="2" id="KW-1185">Reference proteome</keyword>
<dbReference type="EMBL" id="CAAALY010072070">
    <property type="protein sequence ID" value="VEL25170.1"/>
    <property type="molecule type" value="Genomic_DNA"/>
</dbReference>
<proteinExistence type="predicted"/>
<dbReference type="AlphaFoldDB" id="A0A3S5ATX1"/>
<evidence type="ECO:0000313" key="2">
    <source>
        <dbReference type="Proteomes" id="UP000784294"/>
    </source>
</evidence>
<name>A0A3S5ATX1_9PLAT</name>